<dbReference type="InterPro" id="IPR052017">
    <property type="entry name" value="TSUP"/>
</dbReference>
<accession>A0A4Q9G071</accession>
<feature type="transmembrane region" description="Helical" evidence="8">
    <location>
        <begin position="229"/>
        <end position="247"/>
    </location>
</feature>
<evidence type="ECO:0000256" key="5">
    <source>
        <dbReference type="ARBA" id="ARBA00022692"/>
    </source>
</evidence>
<keyword evidence="6 8" id="KW-1133">Transmembrane helix</keyword>
<feature type="transmembrane region" description="Helical" evidence="8">
    <location>
        <begin position="99"/>
        <end position="119"/>
    </location>
</feature>
<comment type="subcellular location">
    <subcellularLocation>
        <location evidence="1 8">Cell membrane</location>
        <topology evidence="1 8">Multi-pass membrane protein</topology>
    </subcellularLocation>
</comment>
<dbReference type="Pfam" id="PF01925">
    <property type="entry name" value="TauE"/>
    <property type="match status" value="1"/>
</dbReference>
<sequence>MMDPEILLLIAAAFLAGGIIKGLSGIGLPMVALPILSFGVSVPVAVALTMAPILVTNGWQALMNGRLRQVVRRFWPMQLVMAITLILATGLLKRIDNDVLLIIAGAILTLSVIALMTARGWTIPPRLERPIGVGVGFLAGAIGGVSSLFGIPIIVYMSSLGLERSEFLTSISVVYFLAAVPYVGGLLFVGGIPPAVMMVSALAVVPAMFGMMVAGRFVQRLDEARFRYLLNWLLILLGISMMARGFVNV</sequence>
<evidence type="ECO:0000256" key="7">
    <source>
        <dbReference type="ARBA" id="ARBA00023136"/>
    </source>
</evidence>
<dbReference type="PANTHER" id="PTHR30269">
    <property type="entry name" value="TRANSMEMBRANE PROTEIN YFCA"/>
    <property type="match status" value="1"/>
</dbReference>
<dbReference type="PANTHER" id="PTHR30269:SF32">
    <property type="entry name" value="MEMBRANE TRANSPORTER PROTEIN-RELATED"/>
    <property type="match status" value="1"/>
</dbReference>
<evidence type="ECO:0000256" key="2">
    <source>
        <dbReference type="ARBA" id="ARBA00009142"/>
    </source>
</evidence>
<gene>
    <name evidence="9" type="ORF">EYE42_15635</name>
</gene>
<comment type="similarity">
    <text evidence="2 8">Belongs to the 4-toluene sulfonate uptake permease (TSUP) (TC 2.A.102) family.</text>
</comment>
<dbReference type="GO" id="GO:0005886">
    <property type="term" value="C:plasma membrane"/>
    <property type="evidence" value="ECO:0007669"/>
    <property type="project" value="UniProtKB-SubCell"/>
</dbReference>
<keyword evidence="10" id="KW-1185">Reference proteome</keyword>
<protein>
    <recommendedName>
        <fullName evidence="8">Probable membrane transporter protein</fullName>
    </recommendedName>
</protein>
<evidence type="ECO:0000256" key="3">
    <source>
        <dbReference type="ARBA" id="ARBA00022448"/>
    </source>
</evidence>
<name>A0A4Q9G071_9RHOB</name>
<reference evidence="9 10" key="1">
    <citation type="submission" date="2019-02" db="EMBL/GenBank/DDBJ databases">
        <title>Paracoccus subflavus sp. nov., isolated from marine sediment of the Pacific Ocean.</title>
        <authorList>
            <person name="Zhang G."/>
        </authorList>
    </citation>
    <scope>NUCLEOTIDE SEQUENCE [LARGE SCALE GENOMIC DNA]</scope>
    <source>
        <strain evidence="9 10">GY0581</strain>
    </source>
</reference>
<feature type="transmembrane region" description="Helical" evidence="8">
    <location>
        <begin position="31"/>
        <end position="54"/>
    </location>
</feature>
<evidence type="ECO:0000256" key="1">
    <source>
        <dbReference type="ARBA" id="ARBA00004651"/>
    </source>
</evidence>
<feature type="transmembrane region" description="Helical" evidence="8">
    <location>
        <begin position="195"/>
        <end position="217"/>
    </location>
</feature>
<evidence type="ECO:0000256" key="4">
    <source>
        <dbReference type="ARBA" id="ARBA00022475"/>
    </source>
</evidence>
<proteinExistence type="inferred from homology"/>
<evidence type="ECO:0000256" key="6">
    <source>
        <dbReference type="ARBA" id="ARBA00022989"/>
    </source>
</evidence>
<feature type="transmembrane region" description="Helical" evidence="8">
    <location>
        <begin position="6"/>
        <end position="24"/>
    </location>
</feature>
<keyword evidence="7 8" id="KW-0472">Membrane</keyword>
<feature type="transmembrane region" description="Helical" evidence="8">
    <location>
        <begin position="131"/>
        <end position="155"/>
    </location>
</feature>
<evidence type="ECO:0000313" key="9">
    <source>
        <dbReference type="EMBL" id="TBN36367.1"/>
    </source>
</evidence>
<feature type="transmembrane region" description="Helical" evidence="8">
    <location>
        <begin position="74"/>
        <end position="92"/>
    </location>
</feature>
<dbReference type="AlphaFoldDB" id="A0A4Q9G071"/>
<dbReference type="InterPro" id="IPR002781">
    <property type="entry name" value="TM_pro_TauE-like"/>
</dbReference>
<feature type="transmembrane region" description="Helical" evidence="8">
    <location>
        <begin position="167"/>
        <end position="189"/>
    </location>
</feature>
<comment type="caution">
    <text evidence="9">The sequence shown here is derived from an EMBL/GenBank/DDBJ whole genome shotgun (WGS) entry which is preliminary data.</text>
</comment>
<organism evidence="9 10">
    <name type="scientific">Paracoccus subflavus</name>
    <dbReference type="NCBI Taxonomy" id="2528244"/>
    <lineage>
        <taxon>Bacteria</taxon>
        <taxon>Pseudomonadati</taxon>
        <taxon>Pseudomonadota</taxon>
        <taxon>Alphaproteobacteria</taxon>
        <taxon>Rhodobacterales</taxon>
        <taxon>Paracoccaceae</taxon>
        <taxon>Paracoccus</taxon>
    </lineage>
</organism>
<keyword evidence="3" id="KW-0813">Transport</keyword>
<dbReference type="EMBL" id="SISK01000018">
    <property type="protein sequence ID" value="TBN36367.1"/>
    <property type="molecule type" value="Genomic_DNA"/>
</dbReference>
<dbReference type="Proteomes" id="UP000293520">
    <property type="component" value="Unassembled WGS sequence"/>
</dbReference>
<keyword evidence="5 8" id="KW-0812">Transmembrane</keyword>
<evidence type="ECO:0000256" key="8">
    <source>
        <dbReference type="RuleBase" id="RU363041"/>
    </source>
</evidence>
<keyword evidence="4 8" id="KW-1003">Cell membrane</keyword>
<dbReference type="OrthoDB" id="9800873at2"/>
<evidence type="ECO:0000313" key="10">
    <source>
        <dbReference type="Proteomes" id="UP000293520"/>
    </source>
</evidence>